<dbReference type="Proteomes" id="UP000224460">
    <property type="component" value="Unassembled WGS sequence"/>
</dbReference>
<evidence type="ECO:0000313" key="1">
    <source>
        <dbReference type="EMBL" id="PHV70443.1"/>
    </source>
</evidence>
<sequence>MIRLVLIDDEMIVLEGVKKLIKWEELGFELVGCAVDGEDGLKKVRKLKPDLVITDIRMPGLDGLSLIDTLKREFEDILFVIISGHSDFEYAKKALTLGVVDYLEKPITIPNMNHLLERIKILYNQKNEQRIDKQKSRSLEKVTLRKNLLEYLYSDMVDIHIKEWIPFQAEEVFAVFKGKIKGDFTVKNEELENVIKNKLKDNVLQPLIIQSKPSFIGILIGVEDIPKAKWHYAFEMLYKQLKGMYGELYMGVGEMKVELENLGNSYRTSKSALNYSSFKEVKEVVFYEDIIRDMRGVELEKFDETYFIQAIRRGKKEEVLKNIEKYLEQLKTSNTDIRIFKQECLRLIYLGSEMVEERNKNFKILINGNMLPHEAFAIGSSYKQMKEWMRISFETILEEFEKLSTRQVHHVLDRAKDYIDQYYNTEICLNEVAEKVGINPAYLSQLFKEKMGISYVRYITEMRLTYAKKLLDQGYKVAEVGEKVGYFNYRYFCDTFKKYEGITPSQYRENKR</sequence>
<protein>
    <submittedName>
        <fullName evidence="1">Uncharacterized protein</fullName>
    </submittedName>
</protein>
<proteinExistence type="predicted"/>
<reference evidence="1" key="1">
    <citation type="submission" date="2017-10" db="EMBL/GenBank/DDBJ databases">
        <title>Genome sequence of cellulolytic Lachnospiraceae bacterium XHS1971 isolated from hotspring sediment.</title>
        <authorList>
            <person name="Vasudevan G."/>
            <person name="Joshi A.J."/>
            <person name="Hivarkar S."/>
            <person name="Lanjekar V.B."/>
            <person name="Dhakephalkar P.K."/>
            <person name="Dagar S."/>
        </authorList>
    </citation>
    <scope>NUCLEOTIDE SEQUENCE</scope>
    <source>
        <strain evidence="1">XHS1971</strain>
    </source>
</reference>
<gene>
    <name evidence="1" type="ORF">CS063_10135</name>
</gene>
<evidence type="ECO:0000313" key="2">
    <source>
        <dbReference type="Proteomes" id="UP000224460"/>
    </source>
</evidence>
<name>A0AC61DBP3_9FIRM</name>
<dbReference type="EMBL" id="PEDL01000010">
    <property type="protein sequence ID" value="PHV70443.1"/>
    <property type="molecule type" value="Genomic_DNA"/>
</dbReference>
<organism evidence="1 2">
    <name type="scientific">Sporanaerobium hydrogeniformans</name>
    <dbReference type="NCBI Taxonomy" id="3072179"/>
    <lineage>
        <taxon>Bacteria</taxon>
        <taxon>Bacillati</taxon>
        <taxon>Bacillota</taxon>
        <taxon>Clostridia</taxon>
        <taxon>Lachnospirales</taxon>
        <taxon>Lachnospiraceae</taxon>
        <taxon>Sporanaerobium</taxon>
    </lineage>
</organism>
<comment type="caution">
    <text evidence="1">The sequence shown here is derived from an EMBL/GenBank/DDBJ whole genome shotgun (WGS) entry which is preliminary data.</text>
</comment>
<accession>A0AC61DBP3</accession>
<keyword evidence="2" id="KW-1185">Reference proteome</keyword>